<evidence type="ECO:0000313" key="2">
    <source>
        <dbReference type="Proteomes" id="UP000000493"/>
    </source>
</evidence>
<name>A0A7U3ZMP0_RUNSL</name>
<reference evidence="2" key="1">
    <citation type="submission" date="2011-06" db="EMBL/GenBank/DDBJ databases">
        <title>The complete genome of chromosome of Runella slithyformis DSM 19594.</title>
        <authorList>
            <consortium name="US DOE Joint Genome Institute (JGI-PGF)"/>
            <person name="Lucas S."/>
            <person name="Han J."/>
            <person name="Lapidus A."/>
            <person name="Bruce D."/>
            <person name="Goodwin L."/>
            <person name="Pitluck S."/>
            <person name="Peters L."/>
            <person name="Kyrpides N."/>
            <person name="Mavromatis K."/>
            <person name="Ivanova N."/>
            <person name="Ovchinnikova G."/>
            <person name="Zhang X."/>
            <person name="Misra M."/>
            <person name="Detter J.C."/>
            <person name="Tapia R."/>
            <person name="Han C."/>
            <person name="Land M."/>
            <person name="Hauser L."/>
            <person name="Markowitz V."/>
            <person name="Cheng J.-F."/>
            <person name="Hugenholtz P."/>
            <person name="Woyke T."/>
            <person name="Wu D."/>
            <person name="Tindall B."/>
            <person name="Faehrich R."/>
            <person name="Brambilla E."/>
            <person name="Klenk H.-P."/>
            <person name="Eisen J.A."/>
        </authorList>
    </citation>
    <scope>NUCLEOTIDE SEQUENCE [LARGE SCALE GENOMIC DNA]</scope>
    <source>
        <strain evidence="2">ATCC 29530 / DSM 19594 / LMG 11500 / NCIMB 11436 / LSU 4</strain>
    </source>
</reference>
<accession>A0A7U3ZMP0</accession>
<dbReference type="Proteomes" id="UP000000493">
    <property type="component" value="Chromosome"/>
</dbReference>
<protein>
    <submittedName>
        <fullName evidence="1">Uncharacterized protein</fullName>
    </submittedName>
</protein>
<proteinExistence type="predicted"/>
<reference evidence="1 2" key="2">
    <citation type="journal article" date="2012" name="Stand. Genomic Sci.">
        <title>Complete genome sequence of the aquatic bacterium Runella slithyformis type strain (LSU 4(T)).</title>
        <authorList>
            <person name="Copeland A."/>
            <person name="Zhang X."/>
            <person name="Misra M."/>
            <person name="Lapidus A."/>
            <person name="Nolan M."/>
            <person name="Lucas S."/>
            <person name="Deshpande S."/>
            <person name="Cheng J.F."/>
            <person name="Tapia R."/>
            <person name="Goodwin L.A."/>
            <person name="Pitluck S."/>
            <person name="Liolios K."/>
            <person name="Pagani I."/>
            <person name="Ivanova N."/>
            <person name="Mikhailova N."/>
            <person name="Pati A."/>
            <person name="Chen A."/>
            <person name="Palaniappan K."/>
            <person name="Land M."/>
            <person name="Hauser L."/>
            <person name="Pan C."/>
            <person name="Jeffries C.D."/>
            <person name="Detter J.C."/>
            <person name="Brambilla E.M."/>
            <person name="Rohde M."/>
            <person name="Djao O.D."/>
            <person name="Goker M."/>
            <person name="Sikorski J."/>
            <person name="Tindall B.J."/>
            <person name="Woyke T."/>
            <person name="Bristow J."/>
            <person name="Eisen J.A."/>
            <person name="Markowitz V."/>
            <person name="Hugenholtz P."/>
            <person name="Kyrpides N.C."/>
            <person name="Klenk H.P."/>
            <person name="Mavromatis K."/>
        </authorList>
    </citation>
    <scope>NUCLEOTIDE SEQUENCE [LARGE SCALE GENOMIC DNA]</scope>
    <source>
        <strain evidence="2">ATCC 29530 / DSM 19594 / LMG 11500 / NCIMB 11436 / LSU 4</strain>
    </source>
</reference>
<gene>
    <name evidence="1" type="ordered locus">Runsl_3671</name>
</gene>
<sequence length="94" mass="10726">MTGRVREERSAAFLQQSKSPSLHLVAEDFNEGGFRPALRESESELRLQPPMATKTLKNRRFLKKGLFFNMAISFMSSKMLCINAHKTLKITLLP</sequence>
<dbReference type="EMBL" id="CP002859">
    <property type="protein sequence ID" value="AEI50029.1"/>
    <property type="molecule type" value="Genomic_DNA"/>
</dbReference>
<evidence type="ECO:0000313" key="1">
    <source>
        <dbReference type="EMBL" id="AEI50029.1"/>
    </source>
</evidence>
<dbReference type="KEGG" id="rsi:Runsl_3671"/>
<keyword evidence="2" id="KW-1185">Reference proteome</keyword>
<organism evidence="1 2">
    <name type="scientific">Runella slithyformis (strain ATCC 29530 / DSM 19594 / LMG 11500 / NCIMB 11436 / LSU 4)</name>
    <dbReference type="NCBI Taxonomy" id="761193"/>
    <lineage>
        <taxon>Bacteria</taxon>
        <taxon>Pseudomonadati</taxon>
        <taxon>Bacteroidota</taxon>
        <taxon>Cytophagia</taxon>
        <taxon>Cytophagales</taxon>
        <taxon>Spirosomataceae</taxon>
        <taxon>Runella</taxon>
    </lineage>
</organism>
<dbReference type="AlphaFoldDB" id="A0A7U3ZMP0"/>